<name>A0ABN7WND4_GIGMA</name>
<accession>A0ABN7WND4</accession>
<feature type="non-terminal residue" evidence="1">
    <location>
        <position position="92"/>
    </location>
</feature>
<keyword evidence="2" id="KW-1185">Reference proteome</keyword>
<dbReference type="Proteomes" id="UP000789901">
    <property type="component" value="Unassembled WGS sequence"/>
</dbReference>
<evidence type="ECO:0000313" key="1">
    <source>
        <dbReference type="EMBL" id="CAG8836658.1"/>
    </source>
</evidence>
<proteinExistence type="predicted"/>
<dbReference type="EMBL" id="CAJVQB010054092">
    <property type="protein sequence ID" value="CAG8836658.1"/>
    <property type="molecule type" value="Genomic_DNA"/>
</dbReference>
<organism evidence="1 2">
    <name type="scientific">Gigaspora margarita</name>
    <dbReference type="NCBI Taxonomy" id="4874"/>
    <lineage>
        <taxon>Eukaryota</taxon>
        <taxon>Fungi</taxon>
        <taxon>Fungi incertae sedis</taxon>
        <taxon>Mucoromycota</taxon>
        <taxon>Glomeromycotina</taxon>
        <taxon>Glomeromycetes</taxon>
        <taxon>Diversisporales</taxon>
        <taxon>Gigasporaceae</taxon>
        <taxon>Gigaspora</taxon>
    </lineage>
</organism>
<evidence type="ECO:0000313" key="2">
    <source>
        <dbReference type="Proteomes" id="UP000789901"/>
    </source>
</evidence>
<comment type="caution">
    <text evidence="1">The sequence shown here is derived from an EMBL/GenBank/DDBJ whole genome shotgun (WGS) entry which is preliminary data.</text>
</comment>
<dbReference type="InterPro" id="IPR009057">
    <property type="entry name" value="Homeodomain-like_sf"/>
</dbReference>
<sequence>MVRISIEKRSRVYALVQEGFPSCYVAKKEGLSQSSVVRISQKAEKTGSVKDLPKSGYLRFFTERDERTVVRLIAISENTVKRILRRNGLSAQ</sequence>
<gene>
    <name evidence="1" type="ORF">GMARGA_LOCUS33143</name>
</gene>
<protein>
    <submittedName>
        <fullName evidence="1">12195_t:CDS:1</fullName>
    </submittedName>
</protein>
<dbReference type="SUPFAM" id="SSF46689">
    <property type="entry name" value="Homeodomain-like"/>
    <property type="match status" value="1"/>
</dbReference>
<reference evidence="1 2" key="1">
    <citation type="submission" date="2021-06" db="EMBL/GenBank/DDBJ databases">
        <authorList>
            <person name="Kallberg Y."/>
            <person name="Tangrot J."/>
            <person name="Rosling A."/>
        </authorList>
    </citation>
    <scope>NUCLEOTIDE SEQUENCE [LARGE SCALE GENOMIC DNA]</scope>
    <source>
        <strain evidence="1 2">120-4 pot B 10/14</strain>
    </source>
</reference>